<evidence type="ECO:0000256" key="2">
    <source>
        <dbReference type="SAM" id="SignalP"/>
    </source>
</evidence>
<protein>
    <recommendedName>
        <fullName evidence="5">Head domain of trimeric autotransporter adhesin</fullName>
    </recommendedName>
</protein>
<proteinExistence type="predicted"/>
<dbReference type="Proteomes" id="UP000184782">
    <property type="component" value="Unassembled WGS sequence"/>
</dbReference>
<evidence type="ECO:0000313" key="4">
    <source>
        <dbReference type="Proteomes" id="UP000184782"/>
    </source>
</evidence>
<dbReference type="EMBL" id="FSRQ01000002">
    <property type="protein sequence ID" value="SIO16802.1"/>
    <property type="molecule type" value="Genomic_DNA"/>
</dbReference>
<accession>A0A1N6HAI8</accession>
<dbReference type="RefSeq" id="WP_143747574.1">
    <property type="nucleotide sequence ID" value="NZ_FSRQ01000002.1"/>
</dbReference>
<keyword evidence="4" id="KW-1185">Reference proteome</keyword>
<feature type="chain" id="PRO_5012139149" description="Head domain of trimeric autotransporter adhesin" evidence="2">
    <location>
        <begin position="19"/>
        <end position="802"/>
    </location>
</feature>
<feature type="compositionally biased region" description="Polar residues" evidence="1">
    <location>
        <begin position="456"/>
        <end position="469"/>
    </location>
</feature>
<organism evidence="3 4">
    <name type="scientific">Chryseobacterium scophthalmum</name>
    <dbReference type="NCBI Taxonomy" id="59733"/>
    <lineage>
        <taxon>Bacteria</taxon>
        <taxon>Pseudomonadati</taxon>
        <taxon>Bacteroidota</taxon>
        <taxon>Flavobacteriia</taxon>
        <taxon>Flavobacteriales</taxon>
        <taxon>Weeksellaceae</taxon>
        <taxon>Chryseobacterium group</taxon>
        <taxon>Chryseobacterium</taxon>
    </lineage>
</organism>
<keyword evidence="2" id="KW-0732">Signal</keyword>
<dbReference type="STRING" id="59733.SAMN05421769_2349"/>
<reference evidence="4" key="1">
    <citation type="submission" date="2016-12" db="EMBL/GenBank/DDBJ databases">
        <authorList>
            <person name="Varghese N."/>
            <person name="Submissions S."/>
        </authorList>
    </citation>
    <scope>NUCLEOTIDE SEQUENCE [LARGE SCALE GENOMIC DNA]</scope>
    <source>
        <strain evidence="4">DSM 16779</strain>
    </source>
</reference>
<dbReference type="OrthoDB" id="1242646at2"/>
<gene>
    <name evidence="3" type="ORF">SAMN05421769_2349</name>
</gene>
<evidence type="ECO:0000256" key="1">
    <source>
        <dbReference type="SAM" id="MobiDB-lite"/>
    </source>
</evidence>
<feature type="region of interest" description="Disordered" evidence="1">
    <location>
        <begin position="450"/>
        <end position="469"/>
    </location>
</feature>
<feature type="signal peptide" evidence="2">
    <location>
        <begin position="1"/>
        <end position="18"/>
    </location>
</feature>
<sequence length="802" mass="82424">MKKIIFTISVLVSGAAYSQVGIDTETPKATLDVKGKPSDLTKADGIIAPRLKGSELKSKDALYTADQKASLVYVTEALASADTTSKTVNVTSIGYFYFDGNIWQKLTTGSNGAGGNDWSILGNNGTTAGTNFIGTTDAQDFVVKTNNTEVERTYKAVDASNTIKKIAGGDLNLNGITIGRGAGNFESNTVVGNHALEANVSSTFNTVIGAYSLNKTTTGENNVALGHSSMISNTTGGGNVAVGTNSFDSNTTGKFNVAIGKNALSNTLNKTGSHNIAIGFAAGNRLEDATTNNIVIGSRQQLADSTGNNQLNIGGIIYGTGLTGNSMVPAGNIGIGTATPATKLEVNNGTTNGAIKIVDGTQGAGKVLTSDANGLATWQDSATGTGNDWSILGNSGTSATTDFIGTTDAVDFVVKTNNTERERTYKSTNANNIIKEIKGGDLNLNGLTIGRGKGDQPTNTIVGQKSLDGNTTGKNNVALGYYAINSNTTGSSNVSVGHSSLSSNTEGGYNTALGQSTLTFNTTGTNNVAIGASALSSPDNTTGNKNIGIGVSAGNGLKDGASNNIAIGSDQKLKNDTDSNQLNIGGAIFGTGLTGSAAAPAGNIGIGTTTPSTKLEINNGTTNGAIKIVDGTQGNGKVLMSDANGIGTWQSPASIRPTILGVFPTTDILVKSDGGATPKYSEIYIDLLPGKWIVNSGATIYAGIANARYIEHLYLSSSQTAVEQVGFTHLGPAGNNVTVADVINSGSDINDSNSTQNFISGSSVISVTAPTRIYLLFQNKNTNYWSFPTRAWENYFYAIPVN</sequence>
<dbReference type="AlphaFoldDB" id="A0A1N6HAI8"/>
<name>A0A1N6HAI8_9FLAO</name>
<evidence type="ECO:0000313" key="3">
    <source>
        <dbReference type="EMBL" id="SIO16802.1"/>
    </source>
</evidence>
<evidence type="ECO:0008006" key="5">
    <source>
        <dbReference type="Google" id="ProtNLM"/>
    </source>
</evidence>